<reference evidence="5" key="1">
    <citation type="submission" date="2020-10" db="EMBL/GenBank/DDBJ databases">
        <authorList>
            <person name="Kikuchi T."/>
        </authorList>
    </citation>
    <scope>NUCLEOTIDE SEQUENCE</scope>
    <source>
        <strain evidence="5">NKZ352</strain>
    </source>
</reference>
<evidence type="ECO:0000256" key="4">
    <source>
        <dbReference type="ARBA" id="ARBA00023136"/>
    </source>
</evidence>
<dbReference type="AlphaFoldDB" id="A0A8S1HCT6"/>
<evidence type="ECO:0000256" key="2">
    <source>
        <dbReference type="ARBA" id="ARBA00022692"/>
    </source>
</evidence>
<dbReference type="GO" id="GO:0016020">
    <property type="term" value="C:membrane"/>
    <property type="evidence" value="ECO:0007669"/>
    <property type="project" value="UniProtKB-SubCell"/>
</dbReference>
<dbReference type="InterPro" id="IPR038599">
    <property type="entry name" value="LAP1C-like_C_sf"/>
</dbReference>
<evidence type="ECO:0000313" key="6">
    <source>
        <dbReference type="Proteomes" id="UP000835052"/>
    </source>
</evidence>
<evidence type="ECO:0000313" key="5">
    <source>
        <dbReference type="EMBL" id="CAD6192088.1"/>
    </source>
</evidence>
<keyword evidence="3" id="KW-1133">Transmembrane helix</keyword>
<keyword evidence="6" id="KW-1185">Reference proteome</keyword>
<dbReference type="Gene3D" id="3.40.50.12190">
    <property type="match status" value="1"/>
</dbReference>
<comment type="caution">
    <text evidence="5">The sequence shown here is derived from an EMBL/GenBank/DDBJ whole genome shotgun (WGS) entry which is preliminary data.</text>
</comment>
<protein>
    <submittedName>
        <fullName evidence="5">Uncharacterized protein</fullName>
    </submittedName>
</protein>
<proteinExistence type="predicted"/>
<keyword evidence="2" id="KW-0812">Transmembrane</keyword>
<evidence type="ECO:0000256" key="1">
    <source>
        <dbReference type="ARBA" id="ARBA00004370"/>
    </source>
</evidence>
<evidence type="ECO:0000256" key="3">
    <source>
        <dbReference type="ARBA" id="ARBA00022989"/>
    </source>
</evidence>
<keyword evidence="4" id="KW-0472">Membrane</keyword>
<name>A0A8S1HCT6_9PELO</name>
<gene>
    <name evidence="5" type="ORF">CAUJ_LOCUS8007</name>
</gene>
<organism evidence="5 6">
    <name type="scientific">Caenorhabditis auriculariae</name>
    <dbReference type="NCBI Taxonomy" id="2777116"/>
    <lineage>
        <taxon>Eukaryota</taxon>
        <taxon>Metazoa</taxon>
        <taxon>Ecdysozoa</taxon>
        <taxon>Nematoda</taxon>
        <taxon>Chromadorea</taxon>
        <taxon>Rhabditida</taxon>
        <taxon>Rhabditina</taxon>
        <taxon>Rhabditomorpha</taxon>
        <taxon>Rhabditoidea</taxon>
        <taxon>Rhabditidae</taxon>
        <taxon>Peloderinae</taxon>
        <taxon>Caenorhabditis</taxon>
    </lineage>
</organism>
<dbReference type="EMBL" id="CAJGYM010000025">
    <property type="protein sequence ID" value="CAD6192088.1"/>
    <property type="molecule type" value="Genomic_DNA"/>
</dbReference>
<dbReference type="Proteomes" id="UP000835052">
    <property type="component" value="Unassembled WGS sequence"/>
</dbReference>
<comment type="subcellular location">
    <subcellularLocation>
        <location evidence="1">Membrane</location>
    </subcellularLocation>
</comment>
<sequence length="348" mass="38899">MNQHQRPRVSVFLCSECSRVCQCLMQKHEEEVIEHIGELGDSVKAKLRTHAPVVDDTLTDITEDVDEIEEDNTDKVHIGELGRNVKSELRASPYVNVVPGGPESFGKEVLNFWNDHYHKLIMVVIVLAAYWANERFNEIAAQTYSEDQTLASRQGFYKEYIKEAKALVGNYKNLPQIKSDLINSIGSKIFLEDDDKPTVLLAAGPKSAQFIYDIGEMMMRAQNSALKPNTIQVNGVGIEPQKFNATIQQALQAQVNTGLGVHVATIPDIEKLSWESVQVIDSFADPSDYKVKRVFMLLSTAELADVNVDNCEQSVLSLLNKYWTTNGATTEEVTPVFLHIAQNIVCVV</sequence>
<accession>A0A8S1HCT6</accession>